<feature type="domain" description="DNA/RNA-binding" evidence="7">
    <location>
        <begin position="203"/>
        <end position="402"/>
    </location>
</feature>
<dbReference type="InterPro" id="IPR011990">
    <property type="entry name" value="TPR-like_helical_dom_sf"/>
</dbReference>
<keyword evidence="5" id="KW-0539">Nucleus</keyword>
<accession>A0A195FQP9</accession>
<evidence type="ECO:0000256" key="6">
    <source>
        <dbReference type="SAM" id="MobiDB-lite"/>
    </source>
</evidence>
<feature type="compositionally biased region" description="Basic and acidic residues" evidence="6">
    <location>
        <begin position="561"/>
        <end position="583"/>
    </location>
</feature>
<evidence type="ECO:0000256" key="2">
    <source>
        <dbReference type="ARBA" id="ARBA00004496"/>
    </source>
</evidence>
<feature type="region of interest" description="Disordered" evidence="6">
    <location>
        <begin position="426"/>
        <end position="584"/>
    </location>
</feature>
<dbReference type="Pfam" id="PF13638">
    <property type="entry name" value="PIN_4"/>
    <property type="match status" value="1"/>
</dbReference>
<evidence type="ECO:0000313" key="10">
    <source>
        <dbReference type="EMBL" id="KYN42627.1"/>
    </source>
</evidence>
<dbReference type="GO" id="GO:0042162">
    <property type="term" value="F:telomeric DNA binding"/>
    <property type="evidence" value="ECO:0007669"/>
    <property type="project" value="TreeGrafter"/>
</dbReference>
<keyword evidence="3" id="KW-0963">Cytoplasm</keyword>
<dbReference type="EMBL" id="KQ981335">
    <property type="protein sequence ID" value="KYN42627.1"/>
    <property type="molecule type" value="Genomic_DNA"/>
</dbReference>
<feature type="compositionally biased region" description="Polar residues" evidence="6">
    <location>
        <begin position="508"/>
        <end position="520"/>
    </location>
</feature>
<dbReference type="STRING" id="34720.A0A195FQP9"/>
<evidence type="ECO:0000256" key="1">
    <source>
        <dbReference type="ARBA" id="ARBA00004123"/>
    </source>
</evidence>
<sequence>MRRTFNATVEARTTDCLEVTRRLHKSVTEIVKKLDEEKNRALTVSDIFLSSGKIQRMKLKDYCERLILKDPIGNVHKIEELLWRKAFYDVVYTAKKLRKGNTWNDMEKTLLSIHLAVGVGYYHHLIMRLQTEYDLDLIGVVDFAFIQNESISSYARTKTGQTKTHTKELKQCVMRLIHRSLVCLGDLSRYKLELNSNWDPMIANRYYKMAIAIDPNIGMPHNQLGTIAGNKNYGLDAVYHYMRSVLCPEPFEGAEGNLKKIVITQSTYTDESNSVHHCVSRLFSLLRLWDYENPNSDKINQECQDLLTDIEKCLTMDHIEPNNTNSLENMDNIETYLQNCKNRPMLYLTDDMVFKIVTICLMSISRLKNKESNEVQGVVAITLAILSQLLEFIIRKLQEMIIEMAVPNVEATMKGNTCSKLKNAQENQALSESGDNRNHVKEKDSIFSKDNNVLNLHETNKIKSSDNGFTNKSGPKKTRNKSKSLLSKLRRRKRTSSDSDASDIDQSTLASSSDEINSDVSETEDDVLSEGNDALSDDNTDDEEPSPESKIQTIENVAQPAKKEMNGHGSDITDKTEDCDKNGINHLVNGQQHATNQQTGSKALSDKNSVINSVSSSAVTITNTDSSNTFEEGNDRLCNADNIFYMAQLKKQSLKSDDILNILIDKEILVSIKVCCDWLRSNPDIVRICAKSSRTLLKRVTILLNLINMDIETLVQGSEDFSILSSVEKLKEYTKIVPLPEDIDLRGLNLLENAHKALNWQILRKHKMNKREEILLRVLKLIEFGHHLCSVENSKVQYDQTQRLFAVTDENSSNAPKVIGLDEKNFGPEHSKQKLMKHMGKLWLNAEVRALESQVQSRLMSPYLVPDHKALSKHTPALKRLVEAKIFVVVIPSVVVSALDEVKRVSAQAREATRWLEVQLRCGSRFLRAQRPHERLAPPLITEPKPKDKEAWLFFQIIECCYYLTQEAKVGFTGDGEVPVVTLLTGCKPDDRRALDFSPDGLAESAGSYHFRIFFVPRMLTIKRSTNQLVLYVCVRACMCIYTYIYTWYANSKLLDWRESDCGIF</sequence>
<dbReference type="PANTHER" id="PTHR15696">
    <property type="entry name" value="SMG-7 SUPPRESSOR WITH MORPHOLOGICAL EFFECT ON GENITALIA PROTEIN 7"/>
    <property type="match status" value="1"/>
</dbReference>
<proteinExistence type="predicted"/>
<dbReference type="Pfam" id="PF10374">
    <property type="entry name" value="EST1"/>
    <property type="match status" value="1"/>
</dbReference>
<dbReference type="Proteomes" id="UP000078541">
    <property type="component" value="Unassembled WGS sequence"/>
</dbReference>
<evidence type="ECO:0000256" key="5">
    <source>
        <dbReference type="ARBA" id="ARBA00023242"/>
    </source>
</evidence>
<dbReference type="InterPro" id="IPR002716">
    <property type="entry name" value="PIN_dom"/>
</dbReference>
<evidence type="ECO:0000256" key="4">
    <source>
        <dbReference type="ARBA" id="ARBA00023161"/>
    </source>
</evidence>
<dbReference type="GO" id="GO:0070034">
    <property type="term" value="F:telomerase RNA binding"/>
    <property type="evidence" value="ECO:0007669"/>
    <property type="project" value="TreeGrafter"/>
</dbReference>
<dbReference type="Gene3D" id="1.25.40.10">
    <property type="entry name" value="Tetratricopeptide repeat domain"/>
    <property type="match status" value="1"/>
</dbReference>
<feature type="compositionally biased region" description="Basic and acidic residues" evidence="6">
    <location>
        <begin position="434"/>
        <end position="447"/>
    </location>
</feature>
<dbReference type="Gene3D" id="3.40.50.1010">
    <property type="entry name" value="5'-nuclease"/>
    <property type="match status" value="1"/>
</dbReference>
<dbReference type="SUPFAM" id="SSF48452">
    <property type="entry name" value="TPR-like"/>
    <property type="match status" value="1"/>
</dbReference>
<evidence type="ECO:0000259" key="8">
    <source>
        <dbReference type="Pfam" id="PF10374"/>
    </source>
</evidence>
<dbReference type="InterPro" id="IPR018834">
    <property type="entry name" value="DNA/RNA-bd_Est1-type"/>
</dbReference>
<feature type="compositionally biased region" description="Basic residues" evidence="6">
    <location>
        <begin position="474"/>
        <end position="494"/>
    </location>
</feature>
<feature type="compositionally biased region" description="Acidic residues" evidence="6">
    <location>
        <begin position="535"/>
        <end position="546"/>
    </location>
</feature>
<dbReference type="GO" id="GO:0005737">
    <property type="term" value="C:cytoplasm"/>
    <property type="evidence" value="ECO:0007669"/>
    <property type="project" value="UniProtKB-SubCell"/>
</dbReference>
<evidence type="ECO:0000313" key="11">
    <source>
        <dbReference type="Proteomes" id="UP000078541"/>
    </source>
</evidence>
<evidence type="ECO:0000256" key="3">
    <source>
        <dbReference type="ARBA" id="ARBA00022490"/>
    </source>
</evidence>
<keyword evidence="11" id="KW-1185">Reference proteome</keyword>
<dbReference type="GO" id="GO:0000184">
    <property type="term" value="P:nuclear-transcribed mRNA catabolic process, nonsense-mediated decay"/>
    <property type="evidence" value="ECO:0007669"/>
    <property type="project" value="UniProtKB-KW"/>
</dbReference>
<dbReference type="Pfam" id="PF10373">
    <property type="entry name" value="EST1_DNA_bind"/>
    <property type="match status" value="1"/>
</dbReference>
<dbReference type="GO" id="GO:0005697">
    <property type="term" value="C:telomerase holoenzyme complex"/>
    <property type="evidence" value="ECO:0007669"/>
    <property type="project" value="TreeGrafter"/>
</dbReference>
<feature type="domain" description="PIN" evidence="9">
    <location>
        <begin position="870"/>
        <end position="969"/>
    </location>
</feature>
<comment type="subcellular location">
    <subcellularLocation>
        <location evidence="2">Cytoplasm</location>
    </subcellularLocation>
    <subcellularLocation>
        <location evidence="1">Nucleus</location>
    </subcellularLocation>
</comment>
<evidence type="ECO:0000259" key="9">
    <source>
        <dbReference type="Pfam" id="PF13638"/>
    </source>
</evidence>
<name>A0A195FQP9_9HYME</name>
<dbReference type="InterPro" id="IPR019458">
    <property type="entry name" value="Est1-like_N"/>
</dbReference>
<dbReference type="PANTHER" id="PTHR15696:SF7">
    <property type="entry name" value="NONSENSE-MEDIATED MRNA DECAY FACTOR"/>
    <property type="match status" value="1"/>
</dbReference>
<dbReference type="InterPro" id="IPR045153">
    <property type="entry name" value="Est1/Ebs1-like"/>
</dbReference>
<gene>
    <name evidence="10" type="ORF">ALC56_02962</name>
</gene>
<dbReference type="AlphaFoldDB" id="A0A195FQP9"/>
<evidence type="ECO:0000259" key="7">
    <source>
        <dbReference type="Pfam" id="PF10373"/>
    </source>
</evidence>
<feature type="domain" description="Telomerase activating protein Est1-like N-terminal" evidence="8">
    <location>
        <begin position="77"/>
        <end position="194"/>
    </location>
</feature>
<protein>
    <submittedName>
        <fullName evidence="10">Protein SMG5</fullName>
    </submittedName>
</protein>
<reference evidence="10 11" key="1">
    <citation type="submission" date="2016-03" db="EMBL/GenBank/DDBJ databases">
        <title>Trachymyrmex septentrionalis WGS genome.</title>
        <authorList>
            <person name="Nygaard S."/>
            <person name="Hu H."/>
            <person name="Boomsma J."/>
            <person name="Zhang G."/>
        </authorList>
    </citation>
    <scope>NUCLEOTIDE SEQUENCE [LARGE SCALE GENOMIC DNA]</scope>
    <source>
        <strain evidence="10">Tsep2-gDNA-1</strain>
        <tissue evidence="10">Whole body</tissue>
    </source>
</reference>
<keyword evidence="4" id="KW-0866">Nonsense-mediated mRNA decay</keyword>
<organism evidence="10 11">
    <name type="scientific">Trachymyrmex septentrionalis</name>
    <dbReference type="NCBI Taxonomy" id="34720"/>
    <lineage>
        <taxon>Eukaryota</taxon>
        <taxon>Metazoa</taxon>
        <taxon>Ecdysozoa</taxon>
        <taxon>Arthropoda</taxon>
        <taxon>Hexapoda</taxon>
        <taxon>Insecta</taxon>
        <taxon>Pterygota</taxon>
        <taxon>Neoptera</taxon>
        <taxon>Endopterygota</taxon>
        <taxon>Hymenoptera</taxon>
        <taxon>Apocrita</taxon>
        <taxon>Aculeata</taxon>
        <taxon>Formicoidea</taxon>
        <taxon>Formicidae</taxon>
        <taxon>Myrmicinae</taxon>
        <taxon>Trachymyrmex</taxon>
    </lineage>
</organism>